<gene>
    <name evidence="1" type="ORF">PXEA_LOCUS17688</name>
</gene>
<keyword evidence="2" id="KW-1185">Reference proteome</keyword>
<name>A0A448WZN3_9PLAT</name>
<sequence length="175" mass="19042">MNKSYRRIWGHVNKTVAKMTKHKQFARNLDQLGQQVRGAVSVCCAHLSKARLVCTCVCLSVKKRSSAPVCLSDWAHGEEGERERIHLANMPDLCSQPSDPLAWATGPSSSPPPPLVAAKLLPTCLAAHLLNTHLCSDFNSRVSHRSSNPRVGRLSCHALGFVAWPPALFSSAPLS</sequence>
<organism evidence="1 2">
    <name type="scientific">Protopolystoma xenopodis</name>
    <dbReference type="NCBI Taxonomy" id="117903"/>
    <lineage>
        <taxon>Eukaryota</taxon>
        <taxon>Metazoa</taxon>
        <taxon>Spiralia</taxon>
        <taxon>Lophotrochozoa</taxon>
        <taxon>Platyhelminthes</taxon>
        <taxon>Monogenea</taxon>
        <taxon>Polyopisthocotylea</taxon>
        <taxon>Polystomatidea</taxon>
        <taxon>Polystomatidae</taxon>
        <taxon>Protopolystoma</taxon>
    </lineage>
</organism>
<dbReference type="EMBL" id="CAAALY010066696">
    <property type="protein sequence ID" value="VEL24248.1"/>
    <property type="molecule type" value="Genomic_DNA"/>
</dbReference>
<evidence type="ECO:0000313" key="1">
    <source>
        <dbReference type="EMBL" id="VEL24248.1"/>
    </source>
</evidence>
<evidence type="ECO:0000313" key="2">
    <source>
        <dbReference type="Proteomes" id="UP000784294"/>
    </source>
</evidence>
<accession>A0A448WZN3</accession>
<comment type="caution">
    <text evidence="1">The sequence shown here is derived from an EMBL/GenBank/DDBJ whole genome shotgun (WGS) entry which is preliminary data.</text>
</comment>
<protein>
    <submittedName>
        <fullName evidence="1">Uncharacterized protein</fullName>
    </submittedName>
</protein>
<proteinExistence type="predicted"/>
<dbReference type="Proteomes" id="UP000784294">
    <property type="component" value="Unassembled WGS sequence"/>
</dbReference>
<reference evidence="1" key="1">
    <citation type="submission" date="2018-11" db="EMBL/GenBank/DDBJ databases">
        <authorList>
            <consortium name="Pathogen Informatics"/>
        </authorList>
    </citation>
    <scope>NUCLEOTIDE SEQUENCE</scope>
</reference>
<dbReference type="AlphaFoldDB" id="A0A448WZN3"/>